<proteinExistence type="inferred from homology"/>
<dbReference type="PANTHER" id="PTHR30627:SF6">
    <property type="entry name" value="BETA-LACTAMASE YBXI-RELATED"/>
    <property type="match status" value="1"/>
</dbReference>
<evidence type="ECO:0000256" key="8">
    <source>
        <dbReference type="ARBA" id="ARBA00023251"/>
    </source>
</evidence>
<dbReference type="GO" id="GO:0046677">
    <property type="term" value="P:response to antibiotic"/>
    <property type="evidence" value="ECO:0007669"/>
    <property type="project" value="UniProtKB-KW"/>
</dbReference>
<dbReference type="SUPFAM" id="SSF56601">
    <property type="entry name" value="beta-lactamase/transpeptidase-like"/>
    <property type="match status" value="1"/>
</dbReference>
<dbReference type="InterPro" id="IPR001460">
    <property type="entry name" value="PCN-bd_Tpept"/>
</dbReference>
<sequence>MSVAKIHTAKLRLIATLLLLLAFGAIVLAFRWQLIDNEQFIAIANERYRDIRIPSLRGTVLAADGSTLAFSEPRFDVYIWLPELERAESRGYQSREEFTENVAEILATDEESIESILDSGPWWLKIADRIDVDTKNKLEEVTLGDSDRHLQGLQFEYVSQRVYPENSLGSHIIGFVGSNATGEQVGVGGLEQYWEGSLKPQEGFESGEFDSFGNPIIIGDNEPLEPKPGVTLYTTIDKTLQGILEKQLKLGVNRFGAASATGIIIDPKTGAVLALANVPDYNPNAYYEEKDGSVFGNHAITIPYEVGSVAKVFTLAAAVDLETLEPDTYVLPQGHQAVR</sequence>
<dbReference type="InterPro" id="IPR005311">
    <property type="entry name" value="PBP_dimer"/>
</dbReference>
<dbReference type="Gene3D" id="3.90.1310.10">
    <property type="entry name" value="Penicillin-binding protein 2a (Domain 2)"/>
    <property type="match status" value="1"/>
</dbReference>
<protein>
    <recommendedName>
        <fullName evidence="4">beta-lactamase</fullName>
        <ecNumber evidence="4">3.5.2.6</ecNumber>
    </recommendedName>
</protein>
<dbReference type="Pfam" id="PF00905">
    <property type="entry name" value="Transpeptidase"/>
    <property type="match status" value="1"/>
</dbReference>
<evidence type="ECO:0000259" key="10">
    <source>
        <dbReference type="Pfam" id="PF03717"/>
    </source>
</evidence>
<dbReference type="AlphaFoldDB" id="A0A136M0I4"/>
<dbReference type="PANTHER" id="PTHR30627">
    <property type="entry name" value="PEPTIDOGLYCAN D,D-TRANSPEPTIDASE"/>
    <property type="match status" value="1"/>
</dbReference>
<comment type="similarity">
    <text evidence="3">Belongs to the class-D beta-lactamase family.</text>
</comment>
<evidence type="ECO:0000256" key="4">
    <source>
        <dbReference type="ARBA" id="ARBA00012865"/>
    </source>
</evidence>
<evidence type="ECO:0000256" key="6">
    <source>
        <dbReference type="ARBA" id="ARBA00022801"/>
    </source>
</evidence>
<comment type="catalytic activity">
    <reaction evidence="1">
        <text>a beta-lactam + H2O = a substituted beta-amino acid</text>
        <dbReference type="Rhea" id="RHEA:20401"/>
        <dbReference type="ChEBI" id="CHEBI:15377"/>
        <dbReference type="ChEBI" id="CHEBI:35627"/>
        <dbReference type="ChEBI" id="CHEBI:140347"/>
        <dbReference type="EC" id="3.5.2.6"/>
    </reaction>
</comment>
<dbReference type="Gene3D" id="3.40.710.10">
    <property type="entry name" value="DD-peptidase/beta-lactamase superfamily"/>
    <property type="match status" value="1"/>
</dbReference>
<reference evidence="11 12" key="1">
    <citation type="submission" date="2015-02" db="EMBL/GenBank/DDBJ databases">
        <title>Improved understanding of the partial-nitritation anammox process through 23 genomes representing the majority of the microbial community.</title>
        <authorList>
            <person name="Speth D.R."/>
            <person name="In T Zandt M."/>
            <person name="Guerrero Cruz S."/>
            <person name="Jetten M.S."/>
            <person name="Dutilh B.E."/>
        </authorList>
    </citation>
    <scope>NUCLEOTIDE SEQUENCE [LARGE SCALE GENOMIC DNA]</scope>
    <source>
        <strain evidence="11">OLB20</strain>
    </source>
</reference>
<organism evidence="11 12">
    <name type="scientific">candidate division WS6 bacterium OLB20</name>
    <dbReference type="NCBI Taxonomy" id="1617426"/>
    <lineage>
        <taxon>Bacteria</taxon>
        <taxon>Candidatus Dojkabacteria</taxon>
    </lineage>
</organism>
<evidence type="ECO:0000256" key="2">
    <source>
        <dbReference type="ARBA" id="ARBA00004370"/>
    </source>
</evidence>
<dbReference type="EC" id="3.5.2.6" evidence="4"/>
<feature type="domain" description="Penicillin-binding protein dimerisation" evidence="10">
    <location>
        <begin position="53"/>
        <end position="216"/>
    </location>
</feature>
<keyword evidence="6" id="KW-0378">Hydrolase</keyword>
<evidence type="ECO:0000259" key="9">
    <source>
        <dbReference type="Pfam" id="PF00905"/>
    </source>
</evidence>
<evidence type="ECO:0000313" key="11">
    <source>
        <dbReference type="EMBL" id="KXK27411.1"/>
    </source>
</evidence>
<evidence type="ECO:0000256" key="3">
    <source>
        <dbReference type="ARBA" id="ARBA00007898"/>
    </source>
</evidence>
<keyword evidence="7" id="KW-0472">Membrane</keyword>
<keyword evidence="5" id="KW-0732">Signal</keyword>
<evidence type="ECO:0000256" key="1">
    <source>
        <dbReference type="ARBA" id="ARBA00001526"/>
    </source>
</evidence>
<dbReference type="GO" id="GO:0005886">
    <property type="term" value="C:plasma membrane"/>
    <property type="evidence" value="ECO:0007669"/>
    <property type="project" value="TreeGrafter"/>
</dbReference>
<evidence type="ECO:0000256" key="7">
    <source>
        <dbReference type="ARBA" id="ARBA00023136"/>
    </source>
</evidence>
<dbReference type="GO" id="GO:0071555">
    <property type="term" value="P:cell wall organization"/>
    <property type="evidence" value="ECO:0007669"/>
    <property type="project" value="TreeGrafter"/>
</dbReference>
<dbReference type="Proteomes" id="UP000070457">
    <property type="component" value="Unassembled WGS sequence"/>
</dbReference>
<dbReference type="Pfam" id="PF03717">
    <property type="entry name" value="PBP_dimer"/>
    <property type="match status" value="1"/>
</dbReference>
<dbReference type="InterPro" id="IPR036138">
    <property type="entry name" value="PBP_dimer_sf"/>
</dbReference>
<dbReference type="EMBL" id="JYNZ01000002">
    <property type="protein sequence ID" value="KXK27411.1"/>
    <property type="molecule type" value="Genomic_DNA"/>
</dbReference>
<dbReference type="InterPro" id="IPR050515">
    <property type="entry name" value="Beta-lactam/transpept"/>
</dbReference>
<dbReference type="GO" id="GO:0008800">
    <property type="term" value="F:beta-lactamase activity"/>
    <property type="evidence" value="ECO:0007669"/>
    <property type="project" value="UniProtKB-EC"/>
</dbReference>
<comment type="caution">
    <text evidence="11">The sequence shown here is derived from an EMBL/GenBank/DDBJ whole genome shotgun (WGS) entry which is preliminary data.</text>
</comment>
<gene>
    <name evidence="11" type="primary">pbpB_1</name>
    <name evidence="11" type="ORF">TR69_WS6001000287</name>
</gene>
<evidence type="ECO:0000256" key="5">
    <source>
        <dbReference type="ARBA" id="ARBA00022729"/>
    </source>
</evidence>
<name>A0A136M0I4_9BACT</name>
<comment type="subcellular location">
    <subcellularLocation>
        <location evidence="2">Membrane</location>
    </subcellularLocation>
</comment>
<accession>A0A136M0I4</accession>
<dbReference type="SUPFAM" id="SSF56519">
    <property type="entry name" value="Penicillin binding protein dimerisation domain"/>
    <property type="match status" value="1"/>
</dbReference>
<keyword evidence="8" id="KW-0046">Antibiotic resistance</keyword>
<feature type="domain" description="Penicillin-binding protein transpeptidase" evidence="9">
    <location>
        <begin position="262"/>
        <end position="329"/>
    </location>
</feature>
<dbReference type="InterPro" id="IPR012338">
    <property type="entry name" value="Beta-lactam/transpept-like"/>
</dbReference>
<evidence type="ECO:0000313" key="12">
    <source>
        <dbReference type="Proteomes" id="UP000070457"/>
    </source>
</evidence>
<dbReference type="STRING" id="1617426.TR69_WS6001000287"/>
<dbReference type="GO" id="GO:0008658">
    <property type="term" value="F:penicillin binding"/>
    <property type="evidence" value="ECO:0007669"/>
    <property type="project" value="InterPro"/>
</dbReference>